<evidence type="ECO:0000256" key="7">
    <source>
        <dbReference type="ARBA" id="ARBA00022833"/>
    </source>
</evidence>
<dbReference type="AlphaFoldDB" id="A0A8J6DTH3"/>
<evidence type="ECO:0000259" key="16">
    <source>
        <dbReference type="PROSITE" id="PS50089"/>
    </source>
</evidence>
<accession>A0A8J6DTH3</accession>
<dbReference type="GO" id="GO:0008270">
    <property type="term" value="F:zinc ion binding"/>
    <property type="evidence" value="ECO:0007669"/>
    <property type="project" value="UniProtKB-KW"/>
</dbReference>
<reference evidence="17" key="1">
    <citation type="journal article" date="2021" name="Evol. Appl.">
        <title>The genome of the Pyrenean desman and the effects of bottlenecks and inbreeding on the genomic landscape of an endangered species.</title>
        <authorList>
            <person name="Escoda L."/>
            <person name="Castresana J."/>
        </authorList>
    </citation>
    <scope>NUCLEOTIDE SEQUENCE</scope>
    <source>
        <strain evidence="17">IBE-C5619</strain>
    </source>
</reference>
<dbReference type="InterPro" id="IPR013083">
    <property type="entry name" value="Znf_RING/FYVE/PHD"/>
</dbReference>
<dbReference type="SUPFAM" id="SSF57850">
    <property type="entry name" value="RING/U-box"/>
    <property type="match status" value="1"/>
</dbReference>
<dbReference type="SMART" id="SM00184">
    <property type="entry name" value="RING"/>
    <property type="match status" value="1"/>
</dbReference>
<dbReference type="EMBL" id="JAGFMF010011644">
    <property type="protein sequence ID" value="KAG8517763.1"/>
    <property type="molecule type" value="Genomic_DNA"/>
</dbReference>
<evidence type="ECO:0000256" key="12">
    <source>
        <dbReference type="ARBA" id="ARBA00077522"/>
    </source>
</evidence>
<keyword evidence="7" id="KW-0862">Zinc</keyword>
<gene>
    <name evidence="17" type="ORF">J0S82_017246</name>
</gene>
<keyword evidence="18" id="KW-1185">Reference proteome</keyword>
<dbReference type="GO" id="GO:0030308">
    <property type="term" value="P:negative regulation of cell growth"/>
    <property type="evidence" value="ECO:0007669"/>
    <property type="project" value="TreeGrafter"/>
</dbReference>
<dbReference type="GO" id="GO:0051726">
    <property type="term" value="P:regulation of cell cycle"/>
    <property type="evidence" value="ECO:0007669"/>
    <property type="project" value="UniProtKB-KW"/>
</dbReference>
<dbReference type="Pfam" id="PF13920">
    <property type="entry name" value="zf-C3HC4_3"/>
    <property type="match status" value="1"/>
</dbReference>
<dbReference type="GO" id="GO:0005634">
    <property type="term" value="C:nucleus"/>
    <property type="evidence" value="ECO:0007669"/>
    <property type="project" value="UniProtKB-SubCell"/>
</dbReference>
<dbReference type="FunFam" id="3.30.40.10:FF:000421">
    <property type="entry name" value="Cell growth regulator with ring finger domain 1"/>
    <property type="match status" value="1"/>
</dbReference>
<evidence type="ECO:0000256" key="13">
    <source>
        <dbReference type="PROSITE-ProRule" id="PRU00175"/>
    </source>
</evidence>
<dbReference type="InterPro" id="IPR042496">
    <property type="entry name" value="CGRF1"/>
</dbReference>
<dbReference type="Gene3D" id="3.30.40.10">
    <property type="entry name" value="Zinc/RING finger domain, C3HC4 (zinc finger)"/>
    <property type="match status" value="1"/>
</dbReference>
<keyword evidence="15" id="KW-1133">Transmembrane helix</keyword>
<keyword evidence="9" id="KW-0131">Cell cycle</keyword>
<keyword evidence="8" id="KW-0539">Nucleus</keyword>
<proteinExistence type="predicted"/>
<evidence type="ECO:0000256" key="3">
    <source>
        <dbReference type="ARBA" id="ARBA00022723"/>
    </source>
</evidence>
<keyword evidence="3" id="KW-0479">Metal-binding</keyword>
<dbReference type="CDD" id="cd16787">
    <property type="entry name" value="mRING-HC-C3HC5_CGRF1"/>
    <property type="match status" value="1"/>
</dbReference>
<feature type="compositionally biased region" description="Pro residues" evidence="14">
    <location>
        <begin position="626"/>
        <end position="635"/>
    </location>
</feature>
<keyword evidence="6" id="KW-0256">Endoplasmic reticulum</keyword>
<dbReference type="Proteomes" id="UP000700334">
    <property type="component" value="Unassembled WGS sequence"/>
</dbReference>
<dbReference type="InterPro" id="IPR001841">
    <property type="entry name" value="Znf_RING"/>
</dbReference>
<evidence type="ECO:0000256" key="6">
    <source>
        <dbReference type="ARBA" id="ARBA00022824"/>
    </source>
</evidence>
<organism evidence="17 18">
    <name type="scientific">Galemys pyrenaicus</name>
    <name type="common">Iberian desman</name>
    <name type="synonym">Pyrenean desman</name>
    <dbReference type="NCBI Taxonomy" id="202257"/>
    <lineage>
        <taxon>Eukaryota</taxon>
        <taxon>Metazoa</taxon>
        <taxon>Chordata</taxon>
        <taxon>Craniata</taxon>
        <taxon>Vertebrata</taxon>
        <taxon>Euteleostomi</taxon>
        <taxon>Mammalia</taxon>
        <taxon>Eutheria</taxon>
        <taxon>Laurasiatheria</taxon>
        <taxon>Eulipotyphla</taxon>
        <taxon>Talpidae</taxon>
        <taxon>Galemys</taxon>
    </lineage>
</organism>
<dbReference type="PANTHER" id="PTHR15379">
    <property type="entry name" value="CELL GROWTH REGULATOR WITH RING FINGER DOMAIN PROTEIN 1"/>
    <property type="match status" value="1"/>
</dbReference>
<evidence type="ECO:0000256" key="8">
    <source>
        <dbReference type="ARBA" id="ARBA00023242"/>
    </source>
</evidence>
<evidence type="ECO:0000256" key="9">
    <source>
        <dbReference type="ARBA" id="ARBA00023306"/>
    </source>
</evidence>
<feature type="compositionally biased region" description="Low complexity" evidence="14">
    <location>
        <begin position="522"/>
        <end position="535"/>
    </location>
</feature>
<evidence type="ECO:0000313" key="17">
    <source>
        <dbReference type="EMBL" id="KAG8517763.1"/>
    </source>
</evidence>
<evidence type="ECO:0000256" key="2">
    <source>
        <dbReference type="ARBA" id="ARBA00004240"/>
    </source>
</evidence>
<dbReference type="GO" id="GO:0005783">
    <property type="term" value="C:endoplasmic reticulum"/>
    <property type="evidence" value="ECO:0007669"/>
    <property type="project" value="UniProtKB-SubCell"/>
</dbReference>
<feature type="domain" description="RING-type" evidence="16">
    <location>
        <begin position="263"/>
        <end position="298"/>
    </location>
</feature>
<feature type="region of interest" description="Disordered" evidence="14">
    <location>
        <begin position="487"/>
        <end position="580"/>
    </location>
</feature>
<comment type="subcellular location">
    <subcellularLocation>
        <location evidence="2">Endoplasmic reticulum</location>
    </subcellularLocation>
    <subcellularLocation>
        <location evidence="1">Nucleus</location>
    </subcellularLocation>
</comment>
<keyword evidence="15" id="KW-0472">Membrane</keyword>
<comment type="caution">
    <text evidence="17">The sequence shown here is derived from an EMBL/GenBank/DDBJ whole genome shotgun (WGS) entry which is preliminary data.</text>
</comment>
<dbReference type="PROSITE" id="PS50089">
    <property type="entry name" value="ZF_RING_2"/>
    <property type="match status" value="1"/>
</dbReference>
<feature type="compositionally biased region" description="Basic and acidic residues" evidence="14">
    <location>
        <begin position="439"/>
        <end position="452"/>
    </location>
</feature>
<dbReference type="OrthoDB" id="10251219at2759"/>
<feature type="transmembrane region" description="Helical" evidence="15">
    <location>
        <begin position="15"/>
        <end position="38"/>
    </location>
</feature>
<evidence type="ECO:0000256" key="5">
    <source>
        <dbReference type="ARBA" id="ARBA00022810"/>
    </source>
</evidence>
<sequence>MAAVFLVTLYEYSPLFYIAVVFTCFVVTTGLVLGWFGWDVPVILRNSEETQFNTRVFKKQMRQVKNPFGLEITNPSSASLATGITLTTDCLEDSLLTCYWGCSVQKLYEALQKHFYCFRISTPQALEDALIKKDSKEEIYCQLPRDTKIEDFGTVPRSRYPLVALLTLADEDNREIYDIISMVSVIHIPDKMYKLSCRILYQYLLLAQGQFHDLKQLFMSANNNSTPSSNSSQEERSIDQSLLEKAGLSENEVEPPEENTKDCVVCQNGTVNWVLLPCRHTCLCDGCVKYFQQCPMCRQFIPFRSLGNKDSGKAPDLKNNHKRSSLGWWLSIYLKLDLRTLFSWKNYLNGRTEKNLKTIMRELGAIFQRTLYCWVSGRTLLTSPVLRGSRSPCLDSASRTPEPGKACPAPQLRRADRWPRPPPYRPGRRSSLLQARSRSLRDRHSSSADLRRAYGARRSSTSRFAYGSSAYSALDVCDHRHWSTLPTAVTPSLRPSRTKSFSHPRAQRGRGVTRAGEPHSQGRAAGGSTAPSSSALRISFGPRSRGSSAPVPPGDAGNSQEEFTRTPPLPQTSSLRPTVPPTRPHCAIWLLPLNPPSPFGPHLGIHLPSPAPGPVRGSSPNSPRALQPPPPPGFLSPPARALPAKPMM</sequence>
<name>A0A8J6DTH3_GALPY</name>
<feature type="region of interest" description="Disordered" evidence="14">
    <location>
        <begin position="602"/>
        <end position="648"/>
    </location>
</feature>
<keyword evidence="4 13" id="KW-0863">Zinc-finger</keyword>
<evidence type="ECO:0000256" key="10">
    <source>
        <dbReference type="ARBA" id="ARBA00054111"/>
    </source>
</evidence>
<evidence type="ECO:0000256" key="1">
    <source>
        <dbReference type="ARBA" id="ARBA00004123"/>
    </source>
</evidence>
<evidence type="ECO:0000256" key="11">
    <source>
        <dbReference type="ARBA" id="ARBA00070853"/>
    </source>
</evidence>
<feature type="region of interest" description="Disordered" evidence="14">
    <location>
        <begin position="389"/>
        <end position="454"/>
    </location>
</feature>
<evidence type="ECO:0000256" key="14">
    <source>
        <dbReference type="SAM" id="MobiDB-lite"/>
    </source>
</evidence>
<protein>
    <recommendedName>
        <fullName evidence="11">Cell growth regulator with RING finger domain protein 1</fullName>
    </recommendedName>
    <alternativeName>
        <fullName evidence="12">Cell growth regulatory gene 19 protein</fullName>
    </alternativeName>
</protein>
<comment type="function">
    <text evidence="10">Able to inhibit growth in several cell lines.</text>
</comment>
<evidence type="ECO:0000256" key="4">
    <source>
        <dbReference type="ARBA" id="ARBA00022771"/>
    </source>
</evidence>
<evidence type="ECO:0000256" key="15">
    <source>
        <dbReference type="SAM" id="Phobius"/>
    </source>
</evidence>
<dbReference type="PANTHER" id="PTHR15379:SF2">
    <property type="entry name" value="CELL GROWTH REGULATOR WITH RING FINGER DOMAIN PROTEIN 1"/>
    <property type="match status" value="1"/>
</dbReference>
<keyword evidence="5" id="KW-0338">Growth arrest</keyword>
<evidence type="ECO:0000313" key="18">
    <source>
        <dbReference type="Proteomes" id="UP000700334"/>
    </source>
</evidence>
<feature type="compositionally biased region" description="Basic residues" evidence="14">
    <location>
        <begin position="496"/>
        <end position="508"/>
    </location>
</feature>
<keyword evidence="15" id="KW-0812">Transmembrane</keyword>